<dbReference type="EMBL" id="JACTNZ010000008">
    <property type="protein sequence ID" value="KAG5536163.1"/>
    <property type="molecule type" value="Genomic_DNA"/>
</dbReference>
<gene>
    <name evidence="1" type="ORF">RHGRI_023826</name>
</gene>
<protein>
    <submittedName>
        <fullName evidence="1">Uncharacterized protein</fullName>
    </submittedName>
</protein>
<reference evidence="1" key="1">
    <citation type="submission" date="2020-08" db="EMBL/GenBank/DDBJ databases">
        <title>Plant Genome Project.</title>
        <authorList>
            <person name="Zhang R.-G."/>
        </authorList>
    </citation>
    <scope>NUCLEOTIDE SEQUENCE</scope>
    <source>
        <strain evidence="1">WSP0</strain>
        <tissue evidence="1">Leaf</tissue>
    </source>
</reference>
<keyword evidence="2" id="KW-1185">Reference proteome</keyword>
<accession>A0AAV6J6V4</accession>
<comment type="caution">
    <text evidence="1">The sequence shown here is derived from an EMBL/GenBank/DDBJ whole genome shotgun (WGS) entry which is preliminary data.</text>
</comment>
<evidence type="ECO:0000313" key="1">
    <source>
        <dbReference type="EMBL" id="KAG5536163.1"/>
    </source>
</evidence>
<sequence length="54" mass="6610">MIEFEKFLVFRRLKSCLHIFTLVYQSNFLVCTDTFAMLLESYMPYHELWLSLLQ</sequence>
<proteinExistence type="predicted"/>
<organism evidence="1 2">
    <name type="scientific">Rhododendron griersonianum</name>
    <dbReference type="NCBI Taxonomy" id="479676"/>
    <lineage>
        <taxon>Eukaryota</taxon>
        <taxon>Viridiplantae</taxon>
        <taxon>Streptophyta</taxon>
        <taxon>Embryophyta</taxon>
        <taxon>Tracheophyta</taxon>
        <taxon>Spermatophyta</taxon>
        <taxon>Magnoliopsida</taxon>
        <taxon>eudicotyledons</taxon>
        <taxon>Gunneridae</taxon>
        <taxon>Pentapetalae</taxon>
        <taxon>asterids</taxon>
        <taxon>Ericales</taxon>
        <taxon>Ericaceae</taxon>
        <taxon>Ericoideae</taxon>
        <taxon>Rhodoreae</taxon>
        <taxon>Rhododendron</taxon>
    </lineage>
</organism>
<evidence type="ECO:0000313" key="2">
    <source>
        <dbReference type="Proteomes" id="UP000823749"/>
    </source>
</evidence>
<dbReference type="Proteomes" id="UP000823749">
    <property type="component" value="Chromosome 8"/>
</dbReference>
<dbReference type="AlphaFoldDB" id="A0AAV6J6V4"/>
<name>A0AAV6J6V4_9ERIC</name>